<gene>
    <name evidence="1" type="ORF">G9C98_000711</name>
</gene>
<sequence length="81" mass="9075">MRRVTTYRSITAEVKVDTSAHNSAQEEPSSAVYGTRFVNRVQVALIIQLMDQALLIWIEAIAVGIDTVTSRQTMMDSHPVR</sequence>
<dbReference type="EMBL" id="JAAOIC020000023">
    <property type="protein sequence ID" value="KAG8040141.1"/>
    <property type="molecule type" value="Genomic_DNA"/>
</dbReference>
<name>A0A8J5V0H1_9HYME</name>
<evidence type="ECO:0000313" key="2">
    <source>
        <dbReference type="Proteomes" id="UP000729913"/>
    </source>
</evidence>
<dbReference type="Proteomes" id="UP000729913">
    <property type="component" value="Unassembled WGS sequence"/>
</dbReference>
<evidence type="ECO:0000313" key="1">
    <source>
        <dbReference type="EMBL" id="KAG8040141.1"/>
    </source>
</evidence>
<reference evidence="1" key="1">
    <citation type="submission" date="2020-03" db="EMBL/GenBank/DDBJ databases">
        <authorList>
            <person name="Chebbi M.A."/>
            <person name="Drezen J.M."/>
        </authorList>
    </citation>
    <scope>NUCLEOTIDE SEQUENCE</scope>
    <source>
        <tissue evidence="1">Whole body</tissue>
    </source>
</reference>
<comment type="caution">
    <text evidence="1">The sequence shown here is derived from an EMBL/GenBank/DDBJ whole genome shotgun (WGS) entry which is preliminary data.</text>
</comment>
<reference evidence="1" key="2">
    <citation type="submission" date="2021-04" db="EMBL/GenBank/DDBJ databases">
        <title>Genome-wide patterns of bracovirus chromosomal integration into multiple host tissues during parasitism.</title>
        <authorList>
            <person name="Chebbi M.A.C."/>
        </authorList>
    </citation>
    <scope>NUCLEOTIDE SEQUENCE</scope>
    <source>
        <tissue evidence="1">Whole body</tissue>
    </source>
</reference>
<dbReference type="AlphaFoldDB" id="A0A8J5V0H1"/>
<accession>A0A8J5V0H1</accession>
<proteinExistence type="predicted"/>
<protein>
    <submittedName>
        <fullName evidence="1">Uncharacterized protein</fullName>
    </submittedName>
</protein>
<keyword evidence="2" id="KW-1185">Reference proteome</keyword>
<organism evidence="1 2">
    <name type="scientific">Cotesia typhae</name>
    <dbReference type="NCBI Taxonomy" id="2053667"/>
    <lineage>
        <taxon>Eukaryota</taxon>
        <taxon>Metazoa</taxon>
        <taxon>Ecdysozoa</taxon>
        <taxon>Arthropoda</taxon>
        <taxon>Hexapoda</taxon>
        <taxon>Insecta</taxon>
        <taxon>Pterygota</taxon>
        <taxon>Neoptera</taxon>
        <taxon>Endopterygota</taxon>
        <taxon>Hymenoptera</taxon>
        <taxon>Apocrita</taxon>
        <taxon>Ichneumonoidea</taxon>
        <taxon>Braconidae</taxon>
        <taxon>Microgastrinae</taxon>
        <taxon>Cotesia</taxon>
    </lineage>
</organism>